<name>A0A8C3BW43_CAIMO</name>
<feature type="transmembrane region" description="Helical" evidence="3">
    <location>
        <begin position="920"/>
        <end position="943"/>
    </location>
</feature>
<dbReference type="PANTHER" id="PTHR12199:SF5">
    <property type="entry name" value="MUCIN-2-LIKE ISOFORM X1"/>
    <property type="match status" value="1"/>
</dbReference>
<feature type="compositionally biased region" description="Gly residues" evidence="2">
    <location>
        <begin position="195"/>
        <end position="204"/>
    </location>
</feature>
<protein>
    <submittedName>
        <fullName evidence="6">Uncharacterized protein</fullName>
    </submittedName>
</protein>
<feature type="compositionally biased region" description="Low complexity" evidence="2">
    <location>
        <begin position="1086"/>
        <end position="1096"/>
    </location>
</feature>
<feature type="region of interest" description="Disordered" evidence="2">
    <location>
        <begin position="1086"/>
        <end position="1117"/>
    </location>
</feature>
<organism evidence="6 7">
    <name type="scientific">Cairina moschata</name>
    <name type="common">Muscovy duck</name>
    <dbReference type="NCBI Taxonomy" id="8855"/>
    <lineage>
        <taxon>Eukaryota</taxon>
        <taxon>Metazoa</taxon>
        <taxon>Chordata</taxon>
        <taxon>Craniata</taxon>
        <taxon>Vertebrata</taxon>
        <taxon>Euteleostomi</taxon>
        <taxon>Archelosauria</taxon>
        <taxon>Archosauria</taxon>
        <taxon>Dinosauria</taxon>
        <taxon>Saurischia</taxon>
        <taxon>Theropoda</taxon>
        <taxon>Coelurosauria</taxon>
        <taxon>Aves</taxon>
        <taxon>Neognathae</taxon>
        <taxon>Galloanserae</taxon>
        <taxon>Anseriformes</taxon>
        <taxon>Anatidae</taxon>
        <taxon>Anatinae</taxon>
        <taxon>Cairina</taxon>
    </lineage>
</organism>
<evidence type="ECO:0000259" key="5">
    <source>
        <dbReference type="PROSITE" id="PS50026"/>
    </source>
</evidence>
<feature type="compositionally biased region" description="Low complexity" evidence="2">
    <location>
        <begin position="1106"/>
        <end position="1117"/>
    </location>
</feature>
<dbReference type="PROSITE" id="PS50024">
    <property type="entry name" value="SEA"/>
    <property type="match status" value="1"/>
</dbReference>
<feature type="region of interest" description="Disordered" evidence="2">
    <location>
        <begin position="584"/>
        <end position="715"/>
    </location>
</feature>
<dbReference type="GO" id="GO:0071944">
    <property type="term" value="C:cell periphery"/>
    <property type="evidence" value="ECO:0007669"/>
    <property type="project" value="UniProtKB-ARBA"/>
</dbReference>
<sequence>MLGAPPPPPRRDSHLVPGPRGGAAAARGRSSPRDAAGAPEHPVPRCPLPRAIPPPLLPLRAVAAPRCGARGLRGAAVPVRAASGRQCGSSGQDLRCVRRDKVIMECCARLCPALGSGTGSTLGTATPCAHRGNGTGERCRTDPQQGAGAGQLPTPKATPWLQTEAELLPFPGTPPGTAEPPSTERGGWTSSEGTGPAGGPGAGTEAGPPLATGIAEAAAGSQGPSPASLGRGLGGGPSTAPPELDTAPTASSSLRTEPVGDEMAEGATAPQGTLLRWPSSVTVPSPTGEHWETPSALPGQSPTGTVPAQSRGGSPSSLHPESGAREGLGATAPLGDSSPGTHQSSAAATGSPGPGTTGTSPSGGGLQRLLSSLGTPGEAAGGQGAESHPWHGMDAAWQGPRAASRPSPPSLGAGGHGGPMWQPGDPTASTAQPAVGTGPGLPVLTTMASTPGVPSPSQEGALALTAGVSGPPNTEGPPEPRRIPLHQTWPSVALGSSTVVPSGVPRGSPTSPQPPPATSSAAAPSPTLQPSPGLGPTAGTPPAGSPGPGLPHTGSGGHRAESSLILGVTPEGVVDGELWAATAQPSWQPGSLAPPTASAPHPQPAPSQPASSLGAATTARAAATASPALPGDLGMVTPEPSAGVWQGDVEGLTWGPSVVPGPPQQPTDSSGTLGHHGGSASPPSPGGTDLGQASSSPGEQPDAEAPGPTAEPAPAGRAPRVFIVEDQPPLLRASLLRVPCELVLDMGFVPALQDPASRERRGLLHSFNRTVAPLFMSVPGFLRLEVTGIREGSVVLEYDALFAAERVRAPGLGALLEAALGPGGARPGLAVGAAPVLRNVALERPLDPCAELFACRAGFACVAGADGNATCTSLCHRDYCKNHGICTHPRDRGPLCQCPVGSDFWFMGLRCDYRVTQQSLLGMALGVLFSIVLLGAVIAGIVIRRFKALLLEARADQTRSRWGPRGAGVGMGGAEWWWGPCACPQHHQSGSFGSAVVGRWLCWPCCPSRGCAVPLWGLFPRPLPQDRGQRVFGGREQGWGPGSCPAGCSRNLGGDTRPVPAVRSAGRCGGTVGPGAAVTAWPHPTATGASAGWTTSRPSTGRAPGWRRPAPWTTRPSPTRRSCCTCRSWTTAAAAAARPRLLAAAPSSAPHRPPAPRTGPGSAWHRHARLLGFYQQGCGQPRSILLPPGGNNCGWVVFFLPSTGRFVHRVWWSC</sequence>
<comment type="caution">
    <text evidence="1">Lacks conserved residue(s) required for the propagation of feature annotation.</text>
</comment>
<reference evidence="6" key="3">
    <citation type="submission" date="2025-09" db="UniProtKB">
        <authorList>
            <consortium name="Ensembl"/>
        </authorList>
    </citation>
    <scope>IDENTIFICATION</scope>
</reference>
<feature type="compositionally biased region" description="Polar residues" evidence="2">
    <location>
        <begin position="298"/>
        <end position="319"/>
    </location>
</feature>
<evidence type="ECO:0000313" key="6">
    <source>
        <dbReference type="Ensembl" id="ENSCMMP00000011686.1"/>
    </source>
</evidence>
<keyword evidence="3" id="KW-0812">Transmembrane</keyword>
<feature type="compositionally biased region" description="Gly residues" evidence="2">
    <location>
        <begin position="352"/>
        <end position="366"/>
    </location>
</feature>
<feature type="region of interest" description="Disordered" evidence="2">
    <location>
        <begin position="133"/>
        <end position="560"/>
    </location>
</feature>
<accession>A0A8C3BW43</accession>
<dbReference type="PANTHER" id="PTHR12199">
    <property type="entry name" value="INTERPHOTORECEPTOR MATRIX PROTEOGLYCAN"/>
    <property type="match status" value="1"/>
</dbReference>
<evidence type="ECO:0000256" key="2">
    <source>
        <dbReference type="SAM" id="MobiDB-lite"/>
    </source>
</evidence>
<dbReference type="GO" id="GO:0007601">
    <property type="term" value="P:visual perception"/>
    <property type="evidence" value="ECO:0007669"/>
    <property type="project" value="InterPro"/>
</dbReference>
<keyword evidence="3" id="KW-1133">Transmembrane helix</keyword>
<feature type="compositionally biased region" description="Low complexity" evidence="2">
    <location>
        <begin position="205"/>
        <end position="230"/>
    </location>
</feature>
<reference evidence="6" key="1">
    <citation type="submission" date="2018-09" db="EMBL/GenBank/DDBJ databases">
        <title>Common duck and Muscovy duck high density SNP chip.</title>
        <authorList>
            <person name="Vignal A."/>
            <person name="Thebault N."/>
            <person name="Warren W.C."/>
        </authorList>
    </citation>
    <scope>NUCLEOTIDE SEQUENCE [LARGE SCALE GENOMIC DNA]</scope>
</reference>
<keyword evidence="1" id="KW-0245">EGF-like domain</keyword>
<dbReference type="InterPro" id="IPR000082">
    <property type="entry name" value="SEA_dom"/>
</dbReference>
<feature type="compositionally biased region" description="Low complexity" evidence="2">
    <location>
        <begin position="703"/>
        <end position="715"/>
    </location>
</feature>
<feature type="region of interest" description="Disordered" evidence="2">
    <location>
        <begin position="1"/>
        <end position="49"/>
    </location>
</feature>
<evidence type="ECO:0000256" key="1">
    <source>
        <dbReference type="PROSITE-ProRule" id="PRU00076"/>
    </source>
</evidence>
<feature type="domain" description="EGF-like" evidence="5">
    <location>
        <begin position="872"/>
        <end position="912"/>
    </location>
</feature>
<dbReference type="Ensembl" id="ENSCMMT00000012849.1">
    <property type="protein sequence ID" value="ENSCMMP00000011686.1"/>
    <property type="gene ID" value="ENSCMMG00000007368.1"/>
</dbReference>
<evidence type="ECO:0000256" key="3">
    <source>
        <dbReference type="SAM" id="Phobius"/>
    </source>
</evidence>
<feature type="domain" description="SEA" evidence="4">
    <location>
        <begin position="732"/>
        <end position="848"/>
    </location>
</feature>
<dbReference type="Proteomes" id="UP000694556">
    <property type="component" value="Chromosome 15"/>
</dbReference>
<dbReference type="InterPro" id="IPR039861">
    <property type="entry name" value="IMPG"/>
</dbReference>
<reference evidence="6" key="2">
    <citation type="submission" date="2025-08" db="UniProtKB">
        <authorList>
            <consortium name="Ensembl"/>
        </authorList>
    </citation>
    <scope>IDENTIFICATION</scope>
</reference>
<evidence type="ECO:0000313" key="7">
    <source>
        <dbReference type="Proteomes" id="UP000694556"/>
    </source>
</evidence>
<dbReference type="PROSITE" id="PS50026">
    <property type="entry name" value="EGF_3"/>
    <property type="match status" value="1"/>
</dbReference>
<dbReference type="InterPro" id="IPR000742">
    <property type="entry name" value="EGF"/>
</dbReference>
<feature type="compositionally biased region" description="Low complexity" evidence="2">
    <location>
        <begin position="22"/>
        <end position="38"/>
    </location>
</feature>
<keyword evidence="3" id="KW-0472">Membrane</keyword>
<evidence type="ECO:0000259" key="4">
    <source>
        <dbReference type="PROSITE" id="PS50024"/>
    </source>
</evidence>
<proteinExistence type="predicted"/>
<feature type="compositionally biased region" description="Low complexity" evidence="2">
    <location>
        <begin position="608"/>
        <end position="631"/>
    </location>
</feature>
<dbReference type="AlphaFoldDB" id="A0A8C3BW43"/>
<feature type="compositionally biased region" description="Polar residues" evidence="2">
    <location>
        <begin position="488"/>
        <end position="500"/>
    </location>
</feature>
<feature type="compositionally biased region" description="Low complexity" evidence="2">
    <location>
        <begin position="518"/>
        <end position="542"/>
    </location>
</feature>
<keyword evidence="7" id="KW-1185">Reference proteome</keyword>